<feature type="domain" description="Leucine-binding protein" evidence="5">
    <location>
        <begin position="33"/>
        <end position="370"/>
    </location>
</feature>
<dbReference type="PROSITE" id="PS51257">
    <property type="entry name" value="PROKAR_LIPOPROTEIN"/>
    <property type="match status" value="1"/>
</dbReference>
<dbReference type="InterPro" id="IPR000709">
    <property type="entry name" value="Leu_Ile_Val-bd"/>
</dbReference>
<reference evidence="6 7" key="1">
    <citation type="journal article" date="2016" name="Nat. Commun.">
        <title>Thousands of microbial genomes shed light on interconnected biogeochemical processes in an aquifer system.</title>
        <authorList>
            <person name="Anantharaman K."/>
            <person name="Brown C.T."/>
            <person name="Hug L.A."/>
            <person name="Sharon I."/>
            <person name="Castelle C.J."/>
            <person name="Probst A.J."/>
            <person name="Thomas B.C."/>
            <person name="Singh A."/>
            <person name="Wilkins M.J."/>
            <person name="Karaoz U."/>
            <person name="Brodie E.L."/>
            <person name="Williams K.H."/>
            <person name="Hubbard S.S."/>
            <person name="Banfield J.F."/>
        </authorList>
    </citation>
    <scope>NUCLEOTIDE SEQUENCE [LARGE SCALE GENOMIC DNA]</scope>
</reference>
<dbReference type="EMBL" id="MFSY01000132">
    <property type="protein sequence ID" value="OGI43774.1"/>
    <property type="molecule type" value="Genomic_DNA"/>
</dbReference>
<evidence type="ECO:0000256" key="1">
    <source>
        <dbReference type="ARBA" id="ARBA00010062"/>
    </source>
</evidence>
<evidence type="ECO:0000256" key="2">
    <source>
        <dbReference type="ARBA" id="ARBA00022448"/>
    </source>
</evidence>
<evidence type="ECO:0000313" key="7">
    <source>
        <dbReference type="Proteomes" id="UP000179360"/>
    </source>
</evidence>
<dbReference type="PRINTS" id="PR00337">
    <property type="entry name" value="LEUILEVALBP"/>
</dbReference>
<evidence type="ECO:0000313" key="6">
    <source>
        <dbReference type="EMBL" id="OGI43774.1"/>
    </source>
</evidence>
<evidence type="ECO:0000256" key="3">
    <source>
        <dbReference type="ARBA" id="ARBA00022729"/>
    </source>
</evidence>
<organism evidence="6 7">
    <name type="scientific">Candidatus Muproteobacteria bacterium RIFCSPHIGHO2_01_FULL_65_16</name>
    <dbReference type="NCBI Taxonomy" id="1817764"/>
    <lineage>
        <taxon>Bacteria</taxon>
        <taxon>Pseudomonadati</taxon>
        <taxon>Pseudomonadota</taxon>
        <taxon>Candidatus Muproteobacteria</taxon>
    </lineage>
</organism>
<accession>A0A1F6TF92</accession>
<keyword evidence="2" id="KW-0813">Transport</keyword>
<dbReference type="PANTHER" id="PTHR47151:SF2">
    <property type="entry name" value="AMINO ACID BINDING PROTEIN"/>
    <property type="match status" value="1"/>
</dbReference>
<keyword evidence="3" id="KW-0732">Signal</keyword>
<keyword evidence="4" id="KW-0029">Amino-acid transport</keyword>
<dbReference type="CDD" id="cd06342">
    <property type="entry name" value="PBP1_ABC_LIVBP-like"/>
    <property type="match status" value="1"/>
</dbReference>
<proteinExistence type="inferred from homology"/>
<dbReference type="InterPro" id="IPR028081">
    <property type="entry name" value="Leu-bd"/>
</dbReference>
<dbReference type="AlphaFoldDB" id="A0A1F6TF92"/>
<dbReference type="PANTHER" id="PTHR47151">
    <property type="entry name" value="LEU/ILE/VAL-BINDING ABC TRANSPORTER SUBUNIT"/>
    <property type="match status" value="1"/>
</dbReference>
<dbReference type="STRING" id="1817764.A2637_03575"/>
<sequence length="390" mass="41184">MKFAGLALAALLGLAACEQKEGAAPAAGAEMIVKIGLVAPLTGPQAHLGRDNDNGARLALDEINARGIVIGGKKIRFELVSEDDQADPKTATIVAQKLVDAHVKGVIGHLNSGTSIPASKIYHDAGIPQISPSATAVKYTAQGFKTAFRVMTNDRQQGKVLGRFAVRKMGARRVAIIDDRTAYGQGLADEVERAVRAAGGEVVAREYTTDRASDFLAILTAIKAKNPDVIFYGGMDPQAAPMVKQMQTLGVKARFLGGDGVMTANFLKNAGKSAAGVTASSPGLPLDVMPGGKAFREKFTAKYGQIQTYAPYAYDAAMAMVEAMKRADSVEPARYLPEIGRVRLNGVTGPVSFDAKGDVRAAAITIYRVRDARWDVLETAARGGRPAAKK</sequence>
<comment type="similarity">
    <text evidence="1">Belongs to the leucine-binding protein family.</text>
</comment>
<gene>
    <name evidence="6" type="ORF">A2637_03575</name>
</gene>
<dbReference type="InterPro" id="IPR028082">
    <property type="entry name" value="Peripla_BP_I"/>
</dbReference>
<dbReference type="Pfam" id="PF13458">
    <property type="entry name" value="Peripla_BP_6"/>
    <property type="match status" value="1"/>
</dbReference>
<dbReference type="Gene3D" id="3.40.50.2300">
    <property type="match status" value="2"/>
</dbReference>
<dbReference type="SUPFAM" id="SSF53822">
    <property type="entry name" value="Periplasmic binding protein-like I"/>
    <property type="match status" value="1"/>
</dbReference>
<evidence type="ECO:0000259" key="5">
    <source>
        <dbReference type="Pfam" id="PF13458"/>
    </source>
</evidence>
<evidence type="ECO:0000256" key="4">
    <source>
        <dbReference type="ARBA" id="ARBA00022970"/>
    </source>
</evidence>
<dbReference type="Proteomes" id="UP000179360">
    <property type="component" value="Unassembled WGS sequence"/>
</dbReference>
<protein>
    <submittedName>
        <fullName evidence="6">Branched chain amino acid ABC transporter substrate-binding protein</fullName>
    </submittedName>
</protein>
<comment type="caution">
    <text evidence="6">The sequence shown here is derived from an EMBL/GenBank/DDBJ whole genome shotgun (WGS) entry which is preliminary data.</text>
</comment>
<dbReference type="GO" id="GO:0006865">
    <property type="term" value="P:amino acid transport"/>
    <property type="evidence" value="ECO:0007669"/>
    <property type="project" value="UniProtKB-KW"/>
</dbReference>
<name>A0A1F6TF92_9PROT</name>